<dbReference type="PANTHER" id="PTHR42760:SF133">
    <property type="entry name" value="3-OXOACYL-[ACYL-CARRIER-PROTEIN] REDUCTASE"/>
    <property type="match status" value="1"/>
</dbReference>
<proteinExistence type="inferred from homology"/>
<accession>A0ABT5VEK6</accession>
<reference evidence="3" key="1">
    <citation type="submission" date="2024-05" db="EMBL/GenBank/DDBJ databases">
        <title>Alkalihalobacillus sp. strain MEB203 novel alkaliphilic bacterium from Lonar Lake, India.</title>
        <authorList>
            <person name="Joshi A."/>
            <person name="Thite S."/>
            <person name="Mengade P."/>
        </authorList>
    </citation>
    <scope>NUCLEOTIDE SEQUENCE</scope>
    <source>
        <strain evidence="3">MEB 203</strain>
    </source>
</reference>
<dbReference type="EMBL" id="JAOTPO010000006">
    <property type="protein sequence ID" value="MDE5413883.1"/>
    <property type="molecule type" value="Genomic_DNA"/>
</dbReference>
<evidence type="ECO:0000313" key="4">
    <source>
        <dbReference type="Proteomes" id="UP001148125"/>
    </source>
</evidence>
<keyword evidence="2" id="KW-0560">Oxidoreductase</keyword>
<dbReference type="NCBIfam" id="NF005559">
    <property type="entry name" value="PRK07231.1"/>
    <property type="match status" value="1"/>
</dbReference>
<dbReference type="PRINTS" id="PR00080">
    <property type="entry name" value="SDRFAMILY"/>
</dbReference>
<dbReference type="CDD" id="cd05233">
    <property type="entry name" value="SDR_c"/>
    <property type="match status" value="1"/>
</dbReference>
<evidence type="ECO:0000313" key="3">
    <source>
        <dbReference type="EMBL" id="MDE5413883.1"/>
    </source>
</evidence>
<dbReference type="RefSeq" id="WP_275118497.1">
    <property type="nucleotide sequence ID" value="NZ_JAOTPO010000006.1"/>
</dbReference>
<dbReference type="PROSITE" id="PS00061">
    <property type="entry name" value="ADH_SHORT"/>
    <property type="match status" value="1"/>
</dbReference>
<keyword evidence="4" id="KW-1185">Reference proteome</keyword>
<dbReference type="PANTHER" id="PTHR42760">
    <property type="entry name" value="SHORT-CHAIN DEHYDROGENASES/REDUCTASES FAMILY MEMBER"/>
    <property type="match status" value="1"/>
</dbReference>
<name>A0ABT5VEK6_9BACI</name>
<dbReference type="InterPro" id="IPR002347">
    <property type="entry name" value="SDR_fam"/>
</dbReference>
<dbReference type="PRINTS" id="PR00081">
    <property type="entry name" value="GDHRDH"/>
</dbReference>
<dbReference type="InterPro" id="IPR020904">
    <property type="entry name" value="Sc_DH/Rdtase_CS"/>
</dbReference>
<dbReference type="Proteomes" id="UP001148125">
    <property type="component" value="Unassembled WGS sequence"/>
</dbReference>
<evidence type="ECO:0000256" key="2">
    <source>
        <dbReference type="ARBA" id="ARBA00023002"/>
    </source>
</evidence>
<evidence type="ECO:0000256" key="1">
    <source>
        <dbReference type="ARBA" id="ARBA00006484"/>
    </source>
</evidence>
<dbReference type="Gene3D" id="3.40.50.720">
    <property type="entry name" value="NAD(P)-binding Rossmann-like Domain"/>
    <property type="match status" value="1"/>
</dbReference>
<protein>
    <submittedName>
        <fullName evidence="3">SDR family oxidoreductase</fullName>
    </submittedName>
</protein>
<dbReference type="InterPro" id="IPR036291">
    <property type="entry name" value="NAD(P)-bd_dom_sf"/>
</dbReference>
<comment type="similarity">
    <text evidence="1">Belongs to the short-chain dehydrogenases/reductases (SDR) family.</text>
</comment>
<organism evidence="3 4">
    <name type="scientific">Alkalihalobacterium chitinilyticum</name>
    <dbReference type="NCBI Taxonomy" id="2980103"/>
    <lineage>
        <taxon>Bacteria</taxon>
        <taxon>Bacillati</taxon>
        <taxon>Bacillota</taxon>
        <taxon>Bacilli</taxon>
        <taxon>Bacillales</taxon>
        <taxon>Bacillaceae</taxon>
        <taxon>Alkalihalobacterium</taxon>
    </lineage>
</organism>
<comment type="caution">
    <text evidence="3">The sequence shown here is derived from an EMBL/GenBank/DDBJ whole genome shotgun (WGS) entry which is preliminary data.</text>
</comment>
<sequence>MSRFDGQVCVVTGAGSGIGKEAAVRFAKEGARVVLVGRTESKLNDVAKEINASFGEGTATPFPTDVTKEEDVMKLAQFVQDTFGRLDVVVNNAGGSGSSSILEMDVEEWERTQDTNLKSVFLVSKQLGKVMIDSNVQQGSIVNVASLSGYKAGAKIPHYSAAKAGVINFTRALANELAPHHIRVNSVSPGFIETPLTEKGLENEHFTAAIRRNTALKRVGNAEEIANVITFVASREASYMTGSDVLVDGGWLIT</sequence>
<dbReference type="SUPFAM" id="SSF51735">
    <property type="entry name" value="NAD(P)-binding Rossmann-fold domains"/>
    <property type="match status" value="1"/>
</dbReference>
<gene>
    <name evidence="3" type="ORF">N7Z68_10840</name>
</gene>
<dbReference type="Pfam" id="PF13561">
    <property type="entry name" value="adh_short_C2"/>
    <property type="match status" value="1"/>
</dbReference>